<dbReference type="OMA" id="WCLKTRV"/>
<evidence type="ECO:0000256" key="2">
    <source>
        <dbReference type="ARBA" id="ARBA00022473"/>
    </source>
</evidence>
<evidence type="ECO:0000256" key="3">
    <source>
        <dbReference type="ARBA" id="ARBA00023242"/>
    </source>
</evidence>
<keyword evidence="2" id="KW-0217">Developmental protein</keyword>
<dbReference type="PANTHER" id="PTHR12972:SF0">
    <property type="entry name" value="PROTEIN DOWNSTREAM NEIGHBOR OF SON"/>
    <property type="match status" value="1"/>
</dbReference>
<feature type="region of interest" description="Disordered" evidence="5">
    <location>
        <begin position="321"/>
        <end position="407"/>
    </location>
</feature>
<protein>
    <submittedName>
        <fullName evidence="6">Uncharacterized protein</fullName>
    </submittedName>
</protein>
<dbReference type="InterPro" id="IPR024861">
    <property type="entry name" value="Donson"/>
</dbReference>
<organism evidence="6">
    <name type="scientific">Octopus bimaculoides</name>
    <name type="common">California two-spotted octopus</name>
    <dbReference type="NCBI Taxonomy" id="37653"/>
    <lineage>
        <taxon>Eukaryota</taxon>
        <taxon>Metazoa</taxon>
        <taxon>Spiralia</taxon>
        <taxon>Lophotrochozoa</taxon>
        <taxon>Mollusca</taxon>
        <taxon>Cephalopoda</taxon>
        <taxon>Coleoidea</taxon>
        <taxon>Octopodiformes</taxon>
        <taxon>Octopoda</taxon>
        <taxon>Incirrata</taxon>
        <taxon>Octopodidae</taxon>
        <taxon>Octopus</taxon>
    </lineage>
</organism>
<dbReference type="EMBL" id="KQ428463">
    <property type="protein sequence ID" value="KOF66151.1"/>
    <property type="molecule type" value="Genomic_DNA"/>
</dbReference>
<sequence length="614" mass="69300">MAETSPNWKKPSEVMKLRRKKKRLLENENSSLRKRLKLDDLSNRNDQISPCASLSSFYQHKNPFRRNHSTPVRTISSTTEEIRPKTNSIRLFDTLDTSETNNVKDFRSKTTDHGIHHLLSKDSCKAKRNEDCAERVSDVSNVTKKEDFCQDIPFDWSLKLKMRFISLSFDWCKNLRSSEEAEGVSNYLASQLPETTPSANLKKLPENSWRSHFHRETLYWVHPNLPWVKLFPRITHEKSSNSINLGDQVYSSLLSDWSESFLSAFGQLRSGYCPYLYVCTHQFTVLFKRMKTSKNDSTLSAVLTPTTRGLREALKKEGIEFKMPCNPKGTERTSLESEDSNISGGPVSRNSSISSHNSSVDDDGDDDGDIDGEADLFEEQENIVPSSDPEELKRNFQSNGEIEEEEEDGFIADEGAAVWLESIGLDKKNFPSLNPNKVRLHREGFKQIDCRPESVIVLDQDVDVQALFNFLLNWRACIAAVGPQHGIPPTILSPNAFKGATLKSLKVKHSTALQKDRQKISVLEMAGPILPTHVQRLVKLICQTQDQNFSLSLHTHEPTSALNVRMTDASLNQPPSKCSNNKVGSAFSSTSLVSAFKHTVSDVTCTPDGFVWSR</sequence>
<feature type="compositionally biased region" description="Low complexity" evidence="5">
    <location>
        <begin position="348"/>
        <end position="358"/>
    </location>
</feature>
<dbReference type="STRING" id="37653.A0A0L8FN77"/>
<dbReference type="KEGG" id="obi:106882244"/>
<dbReference type="GO" id="GO:0005634">
    <property type="term" value="C:nucleus"/>
    <property type="evidence" value="ECO:0007669"/>
    <property type="project" value="UniProtKB-SubCell"/>
</dbReference>
<dbReference type="OrthoDB" id="534063at2759"/>
<accession>A0A0L8FN77</accession>
<comment type="subcellular location">
    <subcellularLocation>
        <location evidence="1">Nucleus</location>
    </subcellularLocation>
</comment>
<dbReference type="PRINTS" id="PR02064">
    <property type="entry name" value="DONSON"/>
</dbReference>
<feature type="compositionally biased region" description="Acidic residues" evidence="5">
    <location>
        <begin position="360"/>
        <end position="381"/>
    </location>
</feature>
<reference evidence="6" key="1">
    <citation type="submission" date="2015-07" db="EMBL/GenBank/DDBJ databases">
        <title>MeaNS - Measles Nucleotide Surveillance Program.</title>
        <authorList>
            <person name="Tran T."/>
            <person name="Druce J."/>
        </authorList>
    </citation>
    <scope>NUCLEOTIDE SEQUENCE</scope>
    <source>
        <strain evidence="6">UCB-OBI-ISO-001</strain>
        <tissue evidence="6">Gonad</tissue>
    </source>
</reference>
<dbReference type="PANTHER" id="PTHR12972">
    <property type="entry name" value="DOWNSTREAM NEIGHBOR OF SON"/>
    <property type="match status" value="1"/>
</dbReference>
<keyword evidence="3" id="KW-0539">Nucleus</keyword>
<dbReference type="AlphaFoldDB" id="A0A0L8FN77"/>
<evidence type="ECO:0000256" key="1">
    <source>
        <dbReference type="ARBA" id="ARBA00004123"/>
    </source>
</evidence>
<evidence type="ECO:0000256" key="5">
    <source>
        <dbReference type="SAM" id="MobiDB-lite"/>
    </source>
</evidence>
<evidence type="ECO:0000313" key="6">
    <source>
        <dbReference type="EMBL" id="KOF66151.1"/>
    </source>
</evidence>
<evidence type="ECO:0000256" key="4">
    <source>
        <dbReference type="ARBA" id="ARBA00025806"/>
    </source>
</evidence>
<comment type="similarity">
    <text evidence="4">Belongs to the DONSON family.</text>
</comment>
<dbReference type="GO" id="GO:0033260">
    <property type="term" value="P:nuclear DNA replication"/>
    <property type="evidence" value="ECO:0007669"/>
    <property type="project" value="TreeGrafter"/>
</dbReference>
<gene>
    <name evidence="6" type="ORF">OCBIM_22013368mg</name>
</gene>
<name>A0A0L8FN77_OCTBM</name>
<proteinExistence type="inferred from homology"/>